<dbReference type="Pfam" id="PF00082">
    <property type="entry name" value="Peptidase_S8"/>
    <property type="match status" value="1"/>
</dbReference>
<dbReference type="STRING" id="671065.MetMK1DRAFT_00012100"/>
<evidence type="ECO:0000313" key="10">
    <source>
        <dbReference type="EMBL" id="EHP70707.1"/>
    </source>
</evidence>
<gene>
    <name evidence="10" type="ORF">MetMK1DRAFT_00012100</name>
</gene>
<evidence type="ECO:0000256" key="7">
    <source>
        <dbReference type="ARBA" id="ARBA00023145"/>
    </source>
</evidence>
<keyword evidence="11" id="KW-1185">Reference proteome</keyword>
<dbReference type="InterPro" id="IPR015366">
    <property type="entry name" value="S53_propep"/>
</dbReference>
<proteinExistence type="predicted"/>
<dbReference type="Gene3D" id="3.40.50.200">
    <property type="entry name" value="Peptidase S8/S53 domain"/>
    <property type="match status" value="1"/>
</dbReference>
<dbReference type="eggNOG" id="arCOG03665">
    <property type="taxonomic scope" value="Archaea"/>
</dbReference>
<dbReference type="InterPro" id="IPR000209">
    <property type="entry name" value="Peptidase_S8/S53_dom"/>
</dbReference>
<sequence length="1069" mass="115727">MLKEILVITLLLSQAMPLFSPHSDYVSVLPHNQLVSVTIVERPNNLALLQMYVQEHKVLNESQMEQLFIPRDKISSVTSYLSKFGIYTTSYLNVIEATGTVGQFERALGGEFVVIKFHDKTFYEYQGVTSPLVSNSLVFSSNVTQALLERPVTLYNITQAVAFSQVTPKQLQKVYNVTPLLSRGVNGTNVTIGILDFYGDPYIQQQLKDFDSIYNLSNPPFFQVQSIGAYNPNDGITTGWALEISLDVEYAHVLAPGAGIILYVANPNVSLPAAIAYVDKQDRVSVLSQSFGIPEIYVALGLVPLSMIQSLTYEYWLGEVEGITFVASSGDAGGNGYNFYLSPLGDLILPASDPYVLSVGGTSVYYTDQGSVQSAWSGESVYGATTGGFSVIFPSPWYQGLEGQRMVPDVVADGNPFTGVPVLYYYNNTYLVGGTSLSSPLVSSIIALADQIHGRLGFVNPLIYKLNGTKALVPVTYGYNTPYVAEGVPNPVTGLGYINAGYFVKMITRSGGLSVAVDNTTYLDGQTVRVIVNATGQGPLTAFIFNGTKGEQINLVFNGTYWIGEFKASGSGVQEVVVQQGTQEAGAYFTVGLQGLFLLPQVAIYPEPGNLPVLVQLTYPNGSVATSSAQFRAVLYSYDPVTNSQKEVSSVVLSHPLTLNFTRYGVQISNASNYVFGSFNFNSSMVGGIYVVRVPGVFGFDEFVGGIYVVPYVVPGVATEPVVVTPGQNFTLVVFAETLGSPNVTVEFVSNNRSVFNTTVNSVETNFGQFYVLEMSLPSSVPPGYYYLVARASYNFTNYTATGVGVAQIYVAPSSLRVSLLGLQETALQNSTYTVNAEITYSNGTPVKYGTLTAFLIPSYLQDSFDTLSIGFSVPMEYVNGTWVGNFTLPSGTTANSLGLSPYALSGEWQIYLDGVSYDGIPTNTSSVLDYVTLNVVPRPLASFTLMPYVYTPFFNGTSGYNLYVVNARIIGHNATLVNSMVYNLTVINATVSLVNTQVFHYSIVNGSILNNTAITPSQILTTSNEVQHTPSPTSQVQSNQSNVYVSIAILIVGLMVALYIWVSERRKG</sequence>
<keyword evidence="8" id="KW-0472">Membrane</keyword>
<dbReference type="GO" id="GO:0008240">
    <property type="term" value="F:tripeptidyl-peptidase activity"/>
    <property type="evidence" value="ECO:0007669"/>
    <property type="project" value="TreeGrafter"/>
</dbReference>
<name>H2C386_9CREN</name>
<comment type="cofactor">
    <cofactor evidence="1">
        <name>Ca(2+)</name>
        <dbReference type="ChEBI" id="CHEBI:29108"/>
    </cofactor>
</comment>
<dbReference type="InterPro" id="IPR030400">
    <property type="entry name" value="Sedolisin_dom"/>
</dbReference>
<feature type="transmembrane region" description="Helical" evidence="8">
    <location>
        <begin position="1044"/>
        <end position="1063"/>
    </location>
</feature>
<dbReference type="SUPFAM" id="SSF52743">
    <property type="entry name" value="Subtilisin-like"/>
    <property type="match status" value="1"/>
</dbReference>
<dbReference type="CDD" id="cd04056">
    <property type="entry name" value="Peptidases_S53"/>
    <property type="match status" value="1"/>
</dbReference>
<evidence type="ECO:0000256" key="6">
    <source>
        <dbReference type="ARBA" id="ARBA00022837"/>
    </source>
</evidence>
<dbReference type="EMBL" id="JH597761">
    <property type="protein sequence ID" value="EHP70707.1"/>
    <property type="molecule type" value="Genomic_DNA"/>
</dbReference>
<keyword evidence="7" id="KW-0865">Zymogen</keyword>
<dbReference type="PANTHER" id="PTHR14218">
    <property type="entry name" value="PROTEASE S8 TRIPEPTIDYL PEPTIDASE I CLN2"/>
    <property type="match status" value="1"/>
</dbReference>
<dbReference type="GO" id="GO:0046872">
    <property type="term" value="F:metal ion binding"/>
    <property type="evidence" value="ECO:0007669"/>
    <property type="project" value="UniProtKB-KW"/>
</dbReference>
<accession>H2C386</accession>
<dbReference type="SMART" id="SM00944">
    <property type="entry name" value="Pro-kuma_activ"/>
    <property type="match status" value="1"/>
</dbReference>
<keyword evidence="8" id="KW-1133">Transmembrane helix</keyword>
<keyword evidence="6" id="KW-0106">Calcium</keyword>
<evidence type="ECO:0000313" key="11">
    <source>
        <dbReference type="Proteomes" id="UP000003980"/>
    </source>
</evidence>
<evidence type="ECO:0000256" key="5">
    <source>
        <dbReference type="ARBA" id="ARBA00022825"/>
    </source>
</evidence>
<evidence type="ECO:0000256" key="3">
    <source>
        <dbReference type="ARBA" id="ARBA00022723"/>
    </source>
</evidence>
<organism evidence="10 11">
    <name type="scientific">Metallosphaera yellowstonensis MK1</name>
    <dbReference type="NCBI Taxonomy" id="671065"/>
    <lineage>
        <taxon>Archaea</taxon>
        <taxon>Thermoproteota</taxon>
        <taxon>Thermoprotei</taxon>
        <taxon>Sulfolobales</taxon>
        <taxon>Sulfolobaceae</taxon>
        <taxon>Metallosphaera</taxon>
    </lineage>
</organism>
<evidence type="ECO:0000256" key="8">
    <source>
        <dbReference type="SAM" id="Phobius"/>
    </source>
</evidence>
<feature type="domain" description="Peptidase S53" evidence="9">
    <location>
        <begin position="165"/>
        <end position="510"/>
    </location>
</feature>
<keyword evidence="4" id="KW-0378">Hydrolase</keyword>
<dbReference type="SUPFAM" id="SSF54897">
    <property type="entry name" value="Protease propeptides/inhibitors"/>
    <property type="match status" value="1"/>
</dbReference>
<keyword evidence="2 10" id="KW-0645">Protease</keyword>
<dbReference type="GO" id="GO:0004252">
    <property type="term" value="F:serine-type endopeptidase activity"/>
    <property type="evidence" value="ECO:0007669"/>
    <property type="project" value="InterPro"/>
</dbReference>
<protein>
    <submittedName>
        <fullName evidence="10">Putative protease</fullName>
    </submittedName>
</protein>
<dbReference type="PROSITE" id="PS51695">
    <property type="entry name" value="SEDOLISIN"/>
    <property type="match status" value="1"/>
</dbReference>
<evidence type="ECO:0000256" key="1">
    <source>
        <dbReference type="ARBA" id="ARBA00001913"/>
    </source>
</evidence>
<dbReference type="InterPro" id="IPR036852">
    <property type="entry name" value="Peptidase_S8/S53_dom_sf"/>
</dbReference>
<keyword evidence="5" id="KW-0720">Serine protease</keyword>
<dbReference type="PANTHER" id="PTHR14218:SF15">
    <property type="entry name" value="TRIPEPTIDYL-PEPTIDASE 1"/>
    <property type="match status" value="1"/>
</dbReference>
<dbReference type="GO" id="GO:0006508">
    <property type="term" value="P:proteolysis"/>
    <property type="evidence" value="ECO:0007669"/>
    <property type="project" value="UniProtKB-KW"/>
</dbReference>
<dbReference type="Pfam" id="PF09286">
    <property type="entry name" value="Pro-kuma_activ"/>
    <property type="match status" value="1"/>
</dbReference>
<keyword evidence="8" id="KW-0812">Transmembrane</keyword>
<evidence type="ECO:0000256" key="4">
    <source>
        <dbReference type="ARBA" id="ARBA00022801"/>
    </source>
</evidence>
<reference evidence="10 11" key="1">
    <citation type="submission" date="2012-01" db="EMBL/GenBank/DDBJ databases">
        <title>Improved High-Quality Draft sequence of Metallosphaera yellowstonensis MK1.</title>
        <authorList>
            <consortium name="US DOE Joint Genome Institute"/>
            <person name="Lucas S."/>
            <person name="Han J."/>
            <person name="Cheng J.-F."/>
            <person name="Goodwin L."/>
            <person name="Pitluck S."/>
            <person name="Peters L."/>
            <person name="Teshima H."/>
            <person name="Detter J.C."/>
            <person name="Han C."/>
            <person name="Tapia R."/>
            <person name="Land M."/>
            <person name="Hauser L."/>
            <person name="Kyrpides N."/>
            <person name="Kozubal M."/>
            <person name="Macur R.E."/>
            <person name="Jay Z."/>
            <person name="Inskeep W."/>
            <person name="Woyke T."/>
        </authorList>
    </citation>
    <scope>NUCLEOTIDE SEQUENCE [LARGE SCALE GENOMIC DNA]</scope>
    <source>
        <strain evidence="10 11">MK1</strain>
    </source>
</reference>
<dbReference type="AlphaFoldDB" id="H2C386"/>
<dbReference type="Proteomes" id="UP000003980">
    <property type="component" value="Unassembled WGS sequence"/>
</dbReference>
<dbReference type="InterPro" id="IPR050819">
    <property type="entry name" value="Tripeptidyl-peptidase_I"/>
</dbReference>
<evidence type="ECO:0000256" key="2">
    <source>
        <dbReference type="ARBA" id="ARBA00022670"/>
    </source>
</evidence>
<keyword evidence="3" id="KW-0479">Metal-binding</keyword>
<dbReference type="OrthoDB" id="56693at2157"/>
<evidence type="ECO:0000259" key="9">
    <source>
        <dbReference type="PROSITE" id="PS51695"/>
    </source>
</evidence>
<dbReference type="RefSeq" id="WP_009071495.1">
    <property type="nucleotide sequence ID" value="NZ_JH597761.1"/>
</dbReference>
<dbReference type="HOGENOM" id="CLU_006754_0_0_2"/>